<dbReference type="EMBL" id="CP099419">
    <property type="protein sequence ID" value="USW49867.1"/>
    <property type="molecule type" value="Genomic_DNA"/>
</dbReference>
<reference evidence="2" key="1">
    <citation type="submission" date="2022-06" db="EMBL/GenBank/DDBJ databases">
        <title>Complete genome sequences of two strains of the flax pathogen Septoria linicola.</title>
        <authorList>
            <person name="Lapalu N."/>
            <person name="Simon A."/>
            <person name="Demenou B."/>
            <person name="Paumier D."/>
            <person name="Guillot M.-P."/>
            <person name="Gout L."/>
            <person name="Valade R."/>
        </authorList>
    </citation>
    <scope>NUCLEOTIDE SEQUENCE</scope>
    <source>
        <strain evidence="2">SE15195</strain>
    </source>
</reference>
<accession>A0A9Q9AIG3</accession>
<name>A0A9Q9AIG3_9PEZI</name>
<sequence>MADAAKPVEPVAPAAGADVQTPVVATELDGAPQGTAAEAAAPAVDATTAPAAPAAAPAEEPAVPVETQTSKADKRRSRSGDLLKKLQFWKKDKKDDAVVQ</sequence>
<proteinExistence type="predicted"/>
<evidence type="ECO:0000313" key="3">
    <source>
        <dbReference type="Proteomes" id="UP001056384"/>
    </source>
</evidence>
<evidence type="ECO:0000256" key="1">
    <source>
        <dbReference type="SAM" id="MobiDB-lite"/>
    </source>
</evidence>
<protein>
    <submittedName>
        <fullName evidence="2">Uncharacterized protein</fullName>
    </submittedName>
</protein>
<feature type="region of interest" description="Disordered" evidence="1">
    <location>
        <begin position="28"/>
        <end position="82"/>
    </location>
</feature>
<organism evidence="2 3">
    <name type="scientific">Septoria linicola</name>
    <dbReference type="NCBI Taxonomy" id="215465"/>
    <lineage>
        <taxon>Eukaryota</taxon>
        <taxon>Fungi</taxon>
        <taxon>Dikarya</taxon>
        <taxon>Ascomycota</taxon>
        <taxon>Pezizomycotina</taxon>
        <taxon>Dothideomycetes</taxon>
        <taxon>Dothideomycetidae</taxon>
        <taxon>Mycosphaerellales</taxon>
        <taxon>Mycosphaerellaceae</taxon>
        <taxon>Septoria</taxon>
    </lineage>
</organism>
<dbReference type="Proteomes" id="UP001056384">
    <property type="component" value="Chromosome 2"/>
</dbReference>
<keyword evidence="3" id="KW-1185">Reference proteome</keyword>
<gene>
    <name evidence="2" type="ORF">Slin15195_G031860</name>
</gene>
<feature type="compositionally biased region" description="Low complexity" evidence="1">
    <location>
        <begin position="35"/>
        <end position="67"/>
    </location>
</feature>
<dbReference type="AlphaFoldDB" id="A0A9Q9AIG3"/>
<feature type="region of interest" description="Disordered" evidence="1">
    <location>
        <begin position="1"/>
        <end position="20"/>
    </location>
</feature>
<feature type="compositionally biased region" description="Low complexity" evidence="1">
    <location>
        <begin position="1"/>
        <end position="19"/>
    </location>
</feature>
<evidence type="ECO:0000313" key="2">
    <source>
        <dbReference type="EMBL" id="USW49867.1"/>
    </source>
</evidence>